<name>A0ABU0V2B0_9BACI</name>
<sequence length="134" mass="15284">MITAYRVWDGEGMYYWDDEELSLEIKMDEWVLSRNDPDGCRVAIAKSFDGKSVLMCGTGFFEYGVIYQADIIKGKRESTWHPGYDKVLGKVEFSKDTHGFYIEGMGAGPLYRIEPNFEILGDVYQNPKSLEGAE</sequence>
<evidence type="ECO:0000313" key="3">
    <source>
        <dbReference type="Proteomes" id="UP001177898"/>
    </source>
</evidence>
<dbReference type="Proteomes" id="UP001177898">
    <property type="component" value="Unassembled WGS sequence"/>
</dbReference>
<evidence type="ECO:0000313" key="2">
    <source>
        <dbReference type="EMBL" id="MDQ1851043.1"/>
    </source>
</evidence>
<gene>
    <name evidence="2" type="ORF">RAQ16_01325</name>
</gene>
<keyword evidence="3" id="KW-1185">Reference proteome</keyword>
<dbReference type="SUPFAM" id="SSF159006">
    <property type="entry name" value="YopX-like"/>
    <property type="match status" value="1"/>
</dbReference>
<comment type="caution">
    <text evidence="2">The sequence shown here is derived from an EMBL/GenBank/DDBJ whole genome shotgun (WGS) entry which is preliminary data.</text>
</comment>
<organism evidence="2 3">
    <name type="scientific">Bacillus stercoris</name>
    <dbReference type="NCBI Taxonomy" id="2054641"/>
    <lineage>
        <taxon>Bacteria</taxon>
        <taxon>Bacillati</taxon>
        <taxon>Bacillota</taxon>
        <taxon>Bacilli</taxon>
        <taxon>Bacillales</taxon>
        <taxon>Bacillaceae</taxon>
        <taxon>Bacillus</taxon>
    </lineage>
</organism>
<feature type="domain" description="YopX protein" evidence="1">
    <location>
        <begin position="5"/>
        <end position="131"/>
    </location>
</feature>
<dbReference type="EMBL" id="JAVCYS010000002">
    <property type="protein sequence ID" value="MDQ1851043.1"/>
    <property type="molecule type" value="Genomic_DNA"/>
</dbReference>
<dbReference type="InterPro" id="IPR019096">
    <property type="entry name" value="YopX_protein"/>
</dbReference>
<dbReference type="Pfam" id="PF09643">
    <property type="entry name" value="YopX"/>
    <property type="match status" value="1"/>
</dbReference>
<proteinExistence type="predicted"/>
<evidence type="ECO:0000259" key="1">
    <source>
        <dbReference type="Pfam" id="PF09643"/>
    </source>
</evidence>
<reference evidence="2" key="1">
    <citation type="submission" date="2023-08" db="EMBL/GenBank/DDBJ databases">
        <title>Functional annotation and safety assessment of Bacillus stercoris.</title>
        <authorList>
            <person name="Pandit N.T."/>
            <person name="Ahir S.V."/>
            <person name="Chauhan D.A."/>
            <person name="Bose A."/>
            <person name="Dunlap C."/>
            <person name="Doshi J.A."/>
        </authorList>
    </citation>
    <scope>NUCLEOTIDE SEQUENCE</scope>
    <source>
        <strain evidence="2">ZBMF30</strain>
    </source>
</reference>
<protein>
    <submittedName>
        <fullName evidence="2">YopX family protein</fullName>
    </submittedName>
</protein>
<dbReference type="Gene3D" id="2.10.70.50">
    <property type="match status" value="1"/>
</dbReference>
<accession>A0ABU0V2B0</accession>